<feature type="transmembrane region" description="Helical" evidence="1">
    <location>
        <begin position="138"/>
        <end position="161"/>
    </location>
</feature>
<gene>
    <name evidence="2" type="ORF">F8O02_08740</name>
</gene>
<keyword evidence="3" id="KW-1185">Reference proteome</keyword>
<sequence length="277" mass="28442">MELSLWLAVPLTAVFLVTTALSLADLLAPGLTPVARVDALLQALMNLVMIAMPWSGLWRALCGVVPADALAAGFLVATVWFAGRAWAARRTPHGWHCTMHAAMMLVMAWMAVAMAPARMDQAMAVMPDMSGMEGMRMTMTTGLLGLLGVAATALMIVFAGGCAVRIPIVPSPAVARSAAANPADVPPADVIQTGATPSTTVPATIVPADQDTETPAARPAPVDCGCGPACRADKADRTGGAAARSATAARRTRFSAENALATCGCLGMAIMSLTMIA</sequence>
<keyword evidence="1" id="KW-1133">Transmembrane helix</keyword>
<dbReference type="OrthoDB" id="4734452at2"/>
<dbReference type="AlphaFoldDB" id="A0A7C8FJG7"/>
<dbReference type="RefSeq" id="WP_158036862.1">
    <property type="nucleotide sequence ID" value="NZ_BAAAZV010000016.1"/>
</dbReference>
<evidence type="ECO:0000313" key="3">
    <source>
        <dbReference type="Proteomes" id="UP000481339"/>
    </source>
</evidence>
<proteinExistence type="predicted"/>
<feature type="transmembrane region" description="Helical" evidence="1">
    <location>
        <begin position="69"/>
        <end position="87"/>
    </location>
</feature>
<dbReference type="EMBL" id="WBKA01000009">
    <property type="protein sequence ID" value="KAB1631113.1"/>
    <property type="molecule type" value="Genomic_DNA"/>
</dbReference>
<feature type="transmembrane region" description="Helical" evidence="1">
    <location>
        <begin position="99"/>
        <end position="117"/>
    </location>
</feature>
<dbReference type="InterPro" id="IPR033458">
    <property type="entry name" value="DUF5134"/>
</dbReference>
<dbReference type="Proteomes" id="UP000481339">
    <property type="component" value="Unassembled WGS sequence"/>
</dbReference>
<evidence type="ECO:0000256" key="1">
    <source>
        <dbReference type="SAM" id="Phobius"/>
    </source>
</evidence>
<organism evidence="2 3">
    <name type="scientific">Pseudoclavibacter caeni</name>
    <dbReference type="NCBI Taxonomy" id="908846"/>
    <lineage>
        <taxon>Bacteria</taxon>
        <taxon>Bacillati</taxon>
        <taxon>Actinomycetota</taxon>
        <taxon>Actinomycetes</taxon>
        <taxon>Micrococcales</taxon>
        <taxon>Microbacteriaceae</taxon>
        <taxon>Pseudoclavibacter</taxon>
    </lineage>
</organism>
<comment type="caution">
    <text evidence="2">The sequence shown here is derived from an EMBL/GenBank/DDBJ whole genome shotgun (WGS) entry which is preliminary data.</text>
</comment>
<protein>
    <submittedName>
        <fullName evidence="2">DUF5134 domain-containing protein</fullName>
    </submittedName>
</protein>
<accession>A0A7C8FJG7</accession>
<keyword evidence="1" id="KW-0472">Membrane</keyword>
<dbReference type="Pfam" id="PF17197">
    <property type="entry name" value="DUF5134"/>
    <property type="match status" value="1"/>
</dbReference>
<keyword evidence="1" id="KW-0812">Transmembrane</keyword>
<reference evidence="2 3" key="1">
    <citation type="submission" date="2019-09" db="EMBL/GenBank/DDBJ databases">
        <title>Phylogeny of genus Pseudoclavibacter and closely related genus.</title>
        <authorList>
            <person name="Li Y."/>
        </authorList>
    </citation>
    <scope>NUCLEOTIDE SEQUENCE [LARGE SCALE GENOMIC DNA]</scope>
    <source>
        <strain evidence="2 3">JCM 16921</strain>
    </source>
</reference>
<evidence type="ECO:0000313" key="2">
    <source>
        <dbReference type="EMBL" id="KAB1631113.1"/>
    </source>
</evidence>
<name>A0A7C8FJG7_9MICO</name>